<evidence type="ECO:0008006" key="4">
    <source>
        <dbReference type="Google" id="ProtNLM"/>
    </source>
</evidence>
<reference evidence="2" key="2">
    <citation type="submission" date="2023-05" db="EMBL/GenBank/DDBJ databases">
        <authorList>
            <consortium name="Lawrence Berkeley National Laboratory"/>
            <person name="Steindorff A."/>
            <person name="Hensen N."/>
            <person name="Bonometti L."/>
            <person name="Westerberg I."/>
            <person name="Brannstrom I.O."/>
            <person name="Guillou S."/>
            <person name="Cros-Aarteil S."/>
            <person name="Calhoun S."/>
            <person name="Haridas S."/>
            <person name="Kuo A."/>
            <person name="Mondo S."/>
            <person name="Pangilinan J."/>
            <person name="Riley R."/>
            <person name="Labutti K."/>
            <person name="Andreopoulos B."/>
            <person name="Lipzen A."/>
            <person name="Chen C."/>
            <person name="Yanf M."/>
            <person name="Daum C."/>
            <person name="Ng V."/>
            <person name="Clum A."/>
            <person name="Ohm R."/>
            <person name="Martin F."/>
            <person name="Silar P."/>
            <person name="Natvig D."/>
            <person name="Lalanne C."/>
            <person name="Gautier V."/>
            <person name="Ament-Velasquez S.L."/>
            <person name="Kruys A."/>
            <person name="Hutchinson M.I."/>
            <person name="Powell A.J."/>
            <person name="Barry K."/>
            <person name="Miller A.N."/>
            <person name="Grigoriev I.V."/>
            <person name="Debuchy R."/>
            <person name="Gladieux P."/>
            <person name="Thoren M.H."/>
            <person name="Johannesson H."/>
        </authorList>
    </citation>
    <scope>NUCLEOTIDE SEQUENCE</scope>
    <source>
        <strain evidence="2">CBS 990.96</strain>
    </source>
</reference>
<feature type="compositionally biased region" description="Acidic residues" evidence="1">
    <location>
        <begin position="223"/>
        <end position="237"/>
    </location>
</feature>
<comment type="caution">
    <text evidence="2">The sequence shown here is derived from an EMBL/GenBank/DDBJ whole genome shotgun (WGS) entry which is preliminary data.</text>
</comment>
<sequence length="319" mass="34713">MSELNSKSSSSALAQTISNPRRILAISHESSVDLLTALITDLTGSPPLKTGSEDVNSSLAGTTHHLSLKTKYYTASVPIWLDLINDDQKGEWASSFLSDDAQEVLDVLGGVILIFPVTKVNEGRRHQEVIEQVGRVVKEGLGGWEWGGVSIAVGVGGDDAEDDDDGVVDEWDDLCAGLGMEFVHWEGKTEKGKRNEFGERVGIERVREALESNDWDFGVGPGSDDDEGEEEGEDEFDLGVGVGKAEDMEALKRAIFGRDEEGEGSNEEGGEDGLNDEDIKSLERMMQKLQAVRDMSAGLPEGERKRMAKKAVEEVMKEL</sequence>
<evidence type="ECO:0000256" key="1">
    <source>
        <dbReference type="SAM" id="MobiDB-lite"/>
    </source>
</evidence>
<keyword evidence="3" id="KW-1185">Reference proteome</keyword>
<dbReference type="EMBL" id="MU865299">
    <property type="protein sequence ID" value="KAK4230400.1"/>
    <property type="molecule type" value="Genomic_DNA"/>
</dbReference>
<feature type="region of interest" description="Disordered" evidence="1">
    <location>
        <begin position="293"/>
        <end position="319"/>
    </location>
</feature>
<dbReference type="GO" id="GO:0016192">
    <property type="term" value="P:vesicle-mediated transport"/>
    <property type="evidence" value="ECO:0007669"/>
    <property type="project" value="InterPro"/>
</dbReference>
<name>A0AAN7BVM5_9PEZI</name>
<feature type="compositionally biased region" description="Basic and acidic residues" evidence="1">
    <location>
        <begin position="244"/>
        <end position="259"/>
    </location>
</feature>
<organism evidence="2 3">
    <name type="scientific">Podospora fimiseda</name>
    <dbReference type="NCBI Taxonomy" id="252190"/>
    <lineage>
        <taxon>Eukaryota</taxon>
        <taxon>Fungi</taxon>
        <taxon>Dikarya</taxon>
        <taxon>Ascomycota</taxon>
        <taxon>Pezizomycotina</taxon>
        <taxon>Sordariomycetes</taxon>
        <taxon>Sordariomycetidae</taxon>
        <taxon>Sordariales</taxon>
        <taxon>Podosporaceae</taxon>
        <taxon>Podospora</taxon>
    </lineage>
</organism>
<dbReference type="AlphaFoldDB" id="A0AAN7BVM5"/>
<evidence type="ECO:0000313" key="3">
    <source>
        <dbReference type="Proteomes" id="UP001301958"/>
    </source>
</evidence>
<feature type="compositionally biased region" description="Acidic residues" evidence="1">
    <location>
        <begin position="260"/>
        <end position="276"/>
    </location>
</feature>
<dbReference type="InterPro" id="IPR034627">
    <property type="entry name" value="Irc6"/>
</dbReference>
<feature type="compositionally biased region" description="Basic and acidic residues" evidence="1">
    <location>
        <begin position="301"/>
        <end position="319"/>
    </location>
</feature>
<protein>
    <recommendedName>
        <fullName evidence="4">Increased recombination centers protein 6</fullName>
    </recommendedName>
</protein>
<reference evidence="2" key="1">
    <citation type="journal article" date="2023" name="Mol. Phylogenet. Evol.">
        <title>Genome-scale phylogeny and comparative genomics of the fungal order Sordariales.</title>
        <authorList>
            <person name="Hensen N."/>
            <person name="Bonometti L."/>
            <person name="Westerberg I."/>
            <person name="Brannstrom I.O."/>
            <person name="Guillou S."/>
            <person name="Cros-Aarteil S."/>
            <person name="Calhoun S."/>
            <person name="Haridas S."/>
            <person name="Kuo A."/>
            <person name="Mondo S."/>
            <person name="Pangilinan J."/>
            <person name="Riley R."/>
            <person name="LaButti K."/>
            <person name="Andreopoulos B."/>
            <person name="Lipzen A."/>
            <person name="Chen C."/>
            <person name="Yan M."/>
            <person name="Daum C."/>
            <person name="Ng V."/>
            <person name="Clum A."/>
            <person name="Steindorff A."/>
            <person name="Ohm R.A."/>
            <person name="Martin F."/>
            <person name="Silar P."/>
            <person name="Natvig D.O."/>
            <person name="Lalanne C."/>
            <person name="Gautier V."/>
            <person name="Ament-Velasquez S.L."/>
            <person name="Kruys A."/>
            <person name="Hutchinson M.I."/>
            <person name="Powell A.J."/>
            <person name="Barry K."/>
            <person name="Miller A.N."/>
            <person name="Grigoriev I.V."/>
            <person name="Debuchy R."/>
            <person name="Gladieux P."/>
            <person name="Hiltunen Thoren M."/>
            <person name="Johannesson H."/>
        </authorList>
    </citation>
    <scope>NUCLEOTIDE SEQUENCE</scope>
    <source>
        <strain evidence="2">CBS 990.96</strain>
    </source>
</reference>
<evidence type="ECO:0000313" key="2">
    <source>
        <dbReference type="EMBL" id="KAK4230400.1"/>
    </source>
</evidence>
<dbReference type="PANTHER" id="PTHR28043:SF1">
    <property type="entry name" value="INCREASED RECOMBINATION CENTERS PROTEIN 6"/>
    <property type="match status" value="1"/>
</dbReference>
<dbReference type="Gene3D" id="3.40.50.11960">
    <property type="match status" value="1"/>
</dbReference>
<feature type="region of interest" description="Disordered" evidence="1">
    <location>
        <begin position="212"/>
        <end position="281"/>
    </location>
</feature>
<gene>
    <name evidence="2" type="ORF">QBC38DRAFT_534391</name>
</gene>
<proteinExistence type="predicted"/>
<dbReference type="GO" id="GO:0030674">
    <property type="term" value="F:protein-macromolecule adaptor activity"/>
    <property type="evidence" value="ECO:0007669"/>
    <property type="project" value="TreeGrafter"/>
</dbReference>
<dbReference type="Pfam" id="PF10199">
    <property type="entry name" value="Adaptin_binding"/>
    <property type="match status" value="1"/>
</dbReference>
<dbReference type="PANTHER" id="PTHR28043">
    <property type="entry name" value="INCREASED RECOMBINATION CENTERS PROTEIN 6"/>
    <property type="match status" value="1"/>
</dbReference>
<accession>A0AAN7BVM5</accession>
<dbReference type="Proteomes" id="UP001301958">
    <property type="component" value="Unassembled WGS sequence"/>
</dbReference>